<gene>
    <name evidence="1" type="primary">A07p007810.1_BraROA</name>
    <name evidence="1" type="ORF">IGI04_026011</name>
</gene>
<comment type="caution">
    <text evidence="1">The sequence shown here is derived from an EMBL/GenBank/DDBJ whole genome shotgun (WGS) entry which is preliminary data.</text>
</comment>
<accession>A0ABQ7KV32</accession>
<dbReference type="InterPro" id="IPR036093">
    <property type="entry name" value="NAC_dom_sf"/>
</dbReference>
<keyword evidence="2" id="KW-1185">Reference proteome</keyword>
<evidence type="ECO:0000313" key="1">
    <source>
        <dbReference type="EMBL" id="KAG5378169.1"/>
    </source>
</evidence>
<evidence type="ECO:0000313" key="2">
    <source>
        <dbReference type="Proteomes" id="UP000823674"/>
    </source>
</evidence>
<dbReference type="EMBL" id="JADBGQ010000009">
    <property type="protein sequence ID" value="KAG5378169.1"/>
    <property type="molecule type" value="Genomic_DNA"/>
</dbReference>
<dbReference type="Proteomes" id="UP000823674">
    <property type="component" value="Chromosome A07"/>
</dbReference>
<sequence length="134" mass="14703">LAAFCDFASNSATSPATVVAATSLAPAFLLHPTDEELLSYYLKTNFLSKTVSLDGIGVVDTSMSLGTYQVLWRRKEDKSAHEVQHSKYSEPSDIPPADKHAWQHGAIDVSTCLCFHVPKICPSSILKDPFFERS</sequence>
<reference evidence="1 2" key="1">
    <citation type="submission" date="2021-03" db="EMBL/GenBank/DDBJ databases">
        <authorList>
            <person name="King G.J."/>
            <person name="Bancroft I."/>
            <person name="Baten A."/>
            <person name="Bloomfield J."/>
            <person name="Borpatragohain P."/>
            <person name="He Z."/>
            <person name="Irish N."/>
            <person name="Irwin J."/>
            <person name="Liu K."/>
            <person name="Mauleon R.P."/>
            <person name="Moore J."/>
            <person name="Morris R."/>
            <person name="Ostergaard L."/>
            <person name="Wang B."/>
            <person name="Wells R."/>
        </authorList>
    </citation>
    <scope>NUCLEOTIDE SEQUENCE [LARGE SCALE GENOMIC DNA]</scope>
    <source>
        <strain evidence="1">R-o-18</strain>
        <tissue evidence="1">Leaf</tissue>
    </source>
</reference>
<evidence type="ECO:0008006" key="3">
    <source>
        <dbReference type="Google" id="ProtNLM"/>
    </source>
</evidence>
<organism evidence="1 2">
    <name type="scientific">Brassica rapa subsp. trilocularis</name>
    <dbReference type="NCBI Taxonomy" id="1813537"/>
    <lineage>
        <taxon>Eukaryota</taxon>
        <taxon>Viridiplantae</taxon>
        <taxon>Streptophyta</taxon>
        <taxon>Embryophyta</taxon>
        <taxon>Tracheophyta</taxon>
        <taxon>Spermatophyta</taxon>
        <taxon>Magnoliopsida</taxon>
        <taxon>eudicotyledons</taxon>
        <taxon>Gunneridae</taxon>
        <taxon>Pentapetalae</taxon>
        <taxon>rosids</taxon>
        <taxon>malvids</taxon>
        <taxon>Brassicales</taxon>
        <taxon>Brassicaceae</taxon>
        <taxon>Brassiceae</taxon>
        <taxon>Brassica</taxon>
    </lineage>
</organism>
<name>A0ABQ7KV32_BRACM</name>
<proteinExistence type="predicted"/>
<protein>
    <recommendedName>
        <fullName evidence="3">NAC domain-containing protein</fullName>
    </recommendedName>
</protein>
<feature type="non-terminal residue" evidence="1">
    <location>
        <position position="1"/>
    </location>
</feature>
<dbReference type="SUPFAM" id="SSF101941">
    <property type="entry name" value="NAC domain"/>
    <property type="match status" value="1"/>
</dbReference>